<protein>
    <recommendedName>
        <fullName evidence="4">Ubiquitin 3 binding protein But2 C-terminal domain-containing protein</fullName>
    </recommendedName>
</protein>
<evidence type="ECO:0000256" key="1">
    <source>
        <dbReference type="SAM" id="SignalP"/>
    </source>
</evidence>
<keyword evidence="3" id="KW-1185">Reference proteome</keyword>
<organism evidence="2 3">
    <name type="scientific">Wolfiporia cocos (strain MD-104)</name>
    <name type="common">Brown rot fungus</name>
    <dbReference type="NCBI Taxonomy" id="742152"/>
    <lineage>
        <taxon>Eukaryota</taxon>
        <taxon>Fungi</taxon>
        <taxon>Dikarya</taxon>
        <taxon>Basidiomycota</taxon>
        <taxon>Agaricomycotina</taxon>
        <taxon>Agaricomycetes</taxon>
        <taxon>Polyporales</taxon>
        <taxon>Phaeolaceae</taxon>
        <taxon>Wolfiporia</taxon>
    </lineage>
</organism>
<evidence type="ECO:0000313" key="2">
    <source>
        <dbReference type="EMBL" id="PCH43212.1"/>
    </source>
</evidence>
<gene>
    <name evidence="2" type="ORF">WOLCODRAFT_74617</name>
</gene>
<name>A0A2H3JLX9_WOLCO</name>
<reference evidence="2 3" key="1">
    <citation type="journal article" date="2012" name="Science">
        <title>The Paleozoic origin of enzymatic lignin decomposition reconstructed from 31 fungal genomes.</title>
        <authorList>
            <person name="Floudas D."/>
            <person name="Binder M."/>
            <person name="Riley R."/>
            <person name="Barry K."/>
            <person name="Blanchette R.A."/>
            <person name="Henrissat B."/>
            <person name="Martinez A.T."/>
            <person name="Otillar R."/>
            <person name="Spatafora J.W."/>
            <person name="Yadav J.S."/>
            <person name="Aerts A."/>
            <person name="Benoit I."/>
            <person name="Boyd A."/>
            <person name="Carlson A."/>
            <person name="Copeland A."/>
            <person name="Coutinho P.M."/>
            <person name="de Vries R.P."/>
            <person name="Ferreira P."/>
            <person name="Findley K."/>
            <person name="Foster B."/>
            <person name="Gaskell J."/>
            <person name="Glotzer D."/>
            <person name="Gorecki P."/>
            <person name="Heitman J."/>
            <person name="Hesse C."/>
            <person name="Hori C."/>
            <person name="Igarashi K."/>
            <person name="Jurgens J.A."/>
            <person name="Kallen N."/>
            <person name="Kersten P."/>
            <person name="Kohler A."/>
            <person name="Kuees U."/>
            <person name="Kumar T.K.A."/>
            <person name="Kuo A."/>
            <person name="LaButti K."/>
            <person name="Larrondo L.F."/>
            <person name="Lindquist E."/>
            <person name="Ling A."/>
            <person name="Lombard V."/>
            <person name="Lucas S."/>
            <person name="Lundell T."/>
            <person name="Martin R."/>
            <person name="McLaughlin D.J."/>
            <person name="Morgenstern I."/>
            <person name="Morin E."/>
            <person name="Murat C."/>
            <person name="Nagy L.G."/>
            <person name="Nolan M."/>
            <person name="Ohm R.A."/>
            <person name="Patyshakuliyeva A."/>
            <person name="Rokas A."/>
            <person name="Ruiz-Duenas F.J."/>
            <person name="Sabat G."/>
            <person name="Salamov A."/>
            <person name="Samejima M."/>
            <person name="Schmutz J."/>
            <person name="Slot J.C."/>
            <person name="St John F."/>
            <person name="Stenlid J."/>
            <person name="Sun H."/>
            <person name="Sun S."/>
            <person name="Syed K."/>
            <person name="Tsang A."/>
            <person name="Wiebenga A."/>
            <person name="Young D."/>
            <person name="Pisabarro A."/>
            <person name="Eastwood D.C."/>
            <person name="Martin F."/>
            <person name="Cullen D."/>
            <person name="Grigoriev I.V."/>
            <person name="Hibbett D.S."/>
        </authorList>
    </citation>
    <scope>NUCLEOTIDE SEQUENCE [LARGE SCALE GENOMIC DNA]</scope>
    <source>
        <strain evidence="2 3">MD-104</strain>
    </source>
</reference>
<evidence type="ECO:0000313" key="3">
    <source>
        <dbReference type="Proteomes" id="UP000218811"/>
    </source>
</evidence>
<keyword evidence="1" id="KW-0732">Signal</keyword>
<dbReference type="OrthoDB" id="61113at2759"/>
<dbReference type="OMA" id="FGMEDCA"/>
<sequence length="254" mass="28646">LSLLLLVAAIDIWSIARIAYIFRNVYADEGTKQLRLGNPYIGLDALYKSGYRANTSGPVDNRLINRPRVVAPVYMDRPNKPTADDELIAYREYGTFSPHERHFQVDSSTATILQFRVIDFGMEDCALTLRLPGHGEVVEGRHPFRINPSSILEVCRLDISTALDLPLLSWNTKPPCSALHFPSVLATGGQDVEVARFPCEWGSYHSFEVSCDEKTPGCFVDIWSSQNQTWGMFRHKRVLCSYILTGCRDLFVSI</sequence>
<feature type="chain" id="PRO_5013971232" description="Ubiquitin 3 binding protein But2 C-terminal domain-containing protein" evidence="1">
    <location>
        <begin position="28"/>
        <end position="254"/>
    </location>
</feature>
<dbReference type="AlphaFoldDB" id="A0A2H3JLX9"/>
<feature type="non-terminal residue" evidence="2">
    <location>
        <position position="1"/>
    </location>
</feature>
<accession>A0A2H3JLX9</accession>
<evidence type="ECO:0008006" key="4">
    <source>
        <dbReference type="Google" id="ProtNLM"/>
    </source>
</evidence>
<dbReference type="EMBL" id="KB468135">
    <property type="protein sequence ID" value="PCH43212.1"/>
    <property type="molecule type" value="Genomic_DNA"/>
</dbReference>
<proteinExistence type="predicted"/>
<dbReference type="Proteomes" id="UP000218811">
    <property type="component" value="Unassembled WGS sequence"/>
</dbReference>
<feature type="signal peptide" evidence="1">
    <location>
        <begin position="1"/>
        <end position="27"/>
    </location>
</feature>